<dbReference type="EMBL" id="LR743605">
    <property type="protein sequence ID" value="CAA2634684.1"/>
    <property type="molecule type" value="Genomic_DNA"/>
</dbReference>
<name>A0A7I8JU14_SPIIN</name>
<evidence type="ECO:0000313" key="1">
    <source>
        <dbReference type="EMBL" id="CAA2634684.1"/>
    </source>
</evidence>
<dbReference type="AlphaFoldDB" id="A0A7I8JU14"/>
<protein>
    <submittedName>
        <fullName evidence="1">Uncharacterized protein</fullName>
    </submittedName>
</protein>
<sequence>MFSSNLLKEWNSMMNSWVPESCFSPLFTINGNDGCNQDNPLNYLQFMVLIS</sequence>
<dbReference type="EMBL" id="CACRZD030000018">
    <property type="protein sequence ID" value="CAA6673668.1"/>
    <property type="molecule type" value="Genomic_DNA"/>
</dbReference>
<keyword evidence="2" id="KW-1185">Reference proteome</keyword>
<gene>
    <name evidence="1" type="ORF">SI7747_18020085</name>
</gene>
<proteinExistence type="predicted"/>
<organism evidence="1">
    <name type="scientific">Spirodela intermedia</name>
    <name type="common">Intermediate duckweed</name>
    <dbReference type="NCBI Taxonomy" id="51605"/>
    <lineage>
        <taxon>Eukaryota</taxon>
        <taxon>Viridiplantae</taxon>
        <taxon>Streptophyta</taxon>
        <taxon>Embryophyta</taxon>
        <taxon>Tracheophyta</taxon>
        <taxon>Spermatophyta</taxon>
        <taxon>Magnoliopsida</taxon>
        <taxon>Liliopsida</taxon>
        <taxon>Araceae</taxon>
        <taxon>Lemnoideae</taxon>
        <taxon>Spirodela</taxon>
    </lineage>
</organism>
<dbReference type="Proteomes" id="UP001189122">
    <property type="component" value="Unassembled WGS sequence"/>
</dbReference>
<reference evidence="1 2" key="1">
    <citation type="submission" date="2019-12" db="EMBL/GenBank/DDBJ databases">
        <authorList>
            <person name="Scholz U."/>
            <person name="Mascher M."/>
            <person name="Fiebig A."/>
        </authorList>
    </citation>
    <scope>NUCLEOTIDE SEQUENCE</scope>
</reference>
<evidence type="ECO:0000313" key="2">
    <source>
        <dbReference type="Proteomes" id="UP001189122"/>
    </source>
</evidence>
<accession>A0A7I8JU14</accession>